<reference evidence="1 2" key="2">
    <citation type="submission" date="2013-09" db="EMBL/GenBank/DDBJ databases">
        <title>Whole genome comparison of six Crocosphaera watsonii strains with differing phenotypes.</title>
        <authorList>
            <person name="Bench S.R."/>
            <person name="Heller P."/>
            <person name="Frank I."/>
            <person name="Arciniega M."/>
            <person name="Shilova I.N."/>
            <person name="Zehr J.P."/>
        </authorList>
    </citation>
    <scope>NUCLEOTIDE SEQUENCE [LARGE SCALE GENOMIC DNA]</scope>
    <source>
        <strain evidence="1 2">WH 8502</strain>
    </source>
</reference>
<name>T2I9K6_CROWT</name>
<proteinExistence type="predicted"/>
<organism evidence="1 2">
    <name type="scientific">Crocosphaera watsonii WH 8502</name>
    <dbReference type="NCBI Taxonomy" id="423474"/>
    <lineage>
        <taxon>Bacteria</taxon>
        <taxon>Bacillati</taxon>
        <taxon>Cyanobacteriota</taxon>
        <taxon>Cyanophyceae</taxon>
        <taxon>Oscillatoriophycideae</taxon>
        <taxon>Chroococcales</taxon>
        <taxon>Aphanothecaceae</taxon>
        <taxon>Crocosphaera</taxon>
    </lineage>
</organism>
<dbReference type="AlphaFoldDB" id="T2I9K6"/>
<gene>
    <name evidence="1" type="ORF">CWATWH8502_615</name>
</gene>
<evidence type="ECO:0000313" key="2">
    <source>
        <dbReference type="Proteomes" id="UP000018348"/>
    </source>
</evidence>
<accession>T2I9K6</accession>
<dbReference type="EMBL" id="CAQK01000039">
    <property type="protein sequence ID" value="CCQ48905.1"/>
    <property type="molecule type" value="Genomic_DNA"/>
</dbReference>
<evidence type="ECO:0000313" key="1">
    <source>
        <dbReference type="EMBL" id="CCQ48905.1"/>
    </source>
</evidence>
<sequence>MPTTFLYCALVRCGGQTHTGLMINFPIYLSLPTLRSMTENVG</sequence>
<protein>
    <submittedName>
        <fullName evidence="1">Uncharacterized protein</fullName>
    </submittedName>
</protein>
<dbReference type="Proteomes" id="UP000018348">
    <property type="component" value="Unassembled WGS sequence"/>
</dbReference>
<reference evidence="1 2" key="1">
    <citation type="submission" date="2013-01" db="EMBL/GenBank/DDBJ databases">
        <authorList>
            <person name="Bench S."/>
        </authorList>
    </citation>
    <scope>NUCLEOTIDE SEQUENCE [LARGE SCALE GENOMIC DNA]</scope>
    <source>
        <strain evidence="1 2">WH 8502</strain>
    </source>
</reference>
<comment type="caution">
    <text evidence="1">The sequence shown here is derived from an EMBL/GenBank/DDBJ whole genome shotgun (WGS) entry which is preliminary data.</text>
</comment>